<keyword evidence="2" id="KW-1185">Reference proteome</keyword>
<dbReference type="PANTHER" id="PTHR46060">
    <property type="entry name" value="MARINER MOS1 TRANSPOSASE-LIKE PROTEIN"/>
    <property type="match status" value="1"/>
</dbReference>
<dbReference type="PANTHER" id="PTHR46060:SF1">
    <property type="entry name" value="MARINER MOS1 TRANSPOSASE-LIKE PROTEIN"/>
    <property type="match status" value="1"/>
</dbReference>
<proteinExistence type="predicted"/>
<name>A0AAU9V0D0_EUPED</name>
<dbReference type="InterPro" id="IPR052709">
    <property type="entry name" value="Transposase-MT_Hybrid"/>
</dbReference>
<dbReference type="Pfam" id="PF01359">
    <property type="entry name" value="Transposase_1"/>
    <property type="match status" value="1"/>
</dbReference>
<dbReference type="InterPro" id="IPR036397">
    <property type="entry name" value="RNaseH_sf"/>
</dbReference>
<accession>A0AAU9V0D0</accession>
<organism evidence="1 2">
    <name type="scientific">Euphydryas editha</name>
    <name type="common">Edith's checkerspot</name>
    <dbReference type="NCBI Taxonomy" id="104508"/>
    <lineage>
        <taxon>Eukaryota</taxon>
        <taxon>Metazoa</taxon>
        <taxon>Ecdysozoa</taxon>
        <taxon>Arthropoda</taxon>
        <taxon>Hexapoda</taxon>
        <taxon>Insecta</taxon>
        <taxon>Pterygota</taxon>
        <taxon>Neoptera</taxon>
        <taxon>Endopterygota</taxon>
        <taxon>Lepidoptera</taxon>
        <taxon>Glossata</taxon>
        <taxon>Ditrysia</taxon>
        <taxon>Papilionoidea</taxon>
        <taxon>Nymphalidae</taxon>
        <taxon>Nymphalinae</taxon>
        <taxon>Euphydryas</taxon>
    </lineage>
</organism>
<dbReference type="Proteomes" id="UP001153954">
    <property type="component" value="Unassembled WGS sequence"/>
</dbReference>
<dbReference type="InterPro" id="IPR001888">
    <property type="entry name" value="Transposase_1"/>
</dbReference>
<gene>
    <name evidence="1" type="ORF">EEDITHA_LOCUS18123</name>
</gene>
<evidence type="ECO:0000313" key="2">
    <source>
        <dbReference type="Proteomes" id="UP001153954"/>
    </source>
</evidence>
<dbReference type="AlphaFoldDB" id="A0AAU9V0D0"/>
<reference evidence="1" key="1">
    <citation type="submission" date="2022-03" db="EMBL/GenBank/DDBJ databases">
        <authorList>
            <person name="Tunstrom K."/>
        </authorList>
    </citation>
    <scope>NUCLEOTIDE SEQUENCE</scope>
</reference>
<dbReference type="GO" id="GO:0003676">
    <property type="term" value="F:nucleic acid binding"/>
    <property type="evidence" value="ECO:0007669"/>
    <property type="project" value="InterPro"/>
</dbReference>
<dbReference type="EMBL" id="CAKOGL010000026">
    <property type="protein sequence ID" value="CAH2103641.1"/>
    <property type="molecule type" value="Genomic_DNA"/>
</dbReference>
<dbReference type="Gene3D" id="3.30.420.10">
    <property type="entry name" value="Ribonuclease H-like superfamily/Ribonuclease H"/>
    <property type="match status" value="1"/>
</dbReference>
<comment type="caution">
    <text evidence="1">The sequence shown here is derived from an EMBL/GenBank/DDBJ whole genome shotgun (WGS) entry which is preliminary data.</text>
</comment>
<sequence>MASVFWDSKGIIFIDYLTKGQTITRQYYASLIPKLRDAVKEKRRGKLSLGVLFLHDNAPAHRSKVALKAIRNAGFEIIEHPPYSLDLASSDFHLFPILKEHIRGTKFEDDDAAVDEFFESQDCDFFFGRN</sequence>
<evidence type="ECO:0000313" key="1">
    <source>
        <dbReference type="EMBL" id="CAH2103641.1"/>
    </source>
</evidence>
<protein>
    <recommendedName>
        <fullName evidence="3">Mariner transposase</fullName>
    </recommendedName>
</protein>
<evidence type="ECO:0008006" key="3">
    <source>
        <dbReference type="Google" id="ProtNLM"/>
    </source>
</evidence>